<evidence type="ECO:0000313" key="1">
    <source>
        <dbReference type="EMBL" id="RDB21690.1"/>
    </source>
</evidence>
<name>A0A369JKE5_HYPMA</name>
<reference evidence="1" key="1">
    <citation type="submission" date="2018-04" db="EMBL/GenBank/DDBJ databases">
        <title>Whole genome sequencing of Hypsizygus marmoreus.</title>
        <authorList>
            <person name="Choi I.-G."/>
            <person name="Min B."/>
            <person name="Kim J.-G."/>
            <person name="Kim S."/>
            <person name="Oh Y.-L."/>
            <person name="Kong W.-S."/>
            <person name="Park H."/>
            <person name="Jeong J."/>
            <person name="Song E.-S."/>
        </authorList>
    </citation>
    <scope>NUCLEOTIDE SEQUENCE [LARGE SCALE GENOMIC DNA]</scope>
    <source>
        <strain evidence="1">51987-8</strain>
    </source>
</reference>
<dbReference type="EMBL" id="LUEZ02000054">
    <property type="protein sequence ID" value="RDB21690.1"/>
    <property type="molecule type" value="Genomic_DNA"/>
</dbReference>
<sequence>MMGTPSHRLKLTLTANMSLTLHLVPCLFIRPPHWITGLMEPVRKHLSILMKLLRRIRVEVEVHRRAPHLDSDTLVAVSIGTPVLTSQVEAGRSMRTTAMSKSQGLKEPQSSSARGEVEHWSCESGFCCVSAVTECCCRAPFYLATPREMGHEQGRCPTSPKRLASVQSSFDTRVDINDTQNVHVEKLTREPRKLTDALEMLKSKGTLNGYVSDASNKEAFSSLVEDIRDVILEYQTPVPTKFLTRL</sequence>
<accession>A0A369JKE5</accession>
<gene>
    <name evidence="1" type="ORF">Hypma_011235</name>
</gene>
<organism evidence="1 2">
    <name type="scientific">Hypsizygus marmoreus</name>
    <name type="common">White beech mushroom</name>
    <name type="synonym">Agaricus marmoreus</name>
    <dbReference type="NCBI Taxonomy" id="39966"/>
    <lineage>
        <taxon>Eukaryota</taxon>
        <taxon>Fungi</taxon>
        <taxon>Dikarya</taxon>
        <taxon>Basidiomycota</taxon>
        <taxon>Agaricomycotina</taxon>
        <taxon>Agaricomycetes</taxon>
        <taxon>Agaricomycetidae</taxon>
        <taxon>Agaricales</taxon>
        <taxon>Tricholomatineae</taxon>
        <taxon>Lyophyllaceae</taxon>
        <taxon>Hypsizygus</taxon>
    </lineage>
</organism>
<keyword evidence="2" id="KW-1185">Reference proteome</keyword>
<protein>
    <submittedName>
        <fullName evidence="1">Uncharacterized protein</fullName>
    </submittedName>
</protein>
<dbReference type="AlphaFoldDB" id="A0A369JKE5"/>
<comment type="caution">
    <text evidence="1">The sequence shown here is derived from an EMBL/GenBank/DDBJ whole genome shotgun (WGS) entry which is preliminary data.</text>
</comment>
<proteinExistence type="predicted"/>
<evidence type="ECO:0000313" key="2">
    <source>
        <dbReference type="Proteomes" id="UP000076154"/>
    </source>
</evidence>
<dbReference type="Proteomes" id="UP000076154">
    <property type="component" value="Unassembled WGS sequence"/>
</dbReference>
<dbReference type="InParanoid" id="A0A369JKE5"/>